<protein>
    <submittedName>
        <fullName evidence="1">Uncharacterized protein</fullName>
    </submittedName>
</protein>
<keyword evidence="2" id="KW-1185">Reference proteome</keyword>
<gene>
    <name evidence="1" type="ORF">NDU88_009219</name>
</gene>
<comment type="caution">
    <text evidence="1">The sequence shown here is derived from an EMBL/GenBank/DDBJ whole genome shotgun (WGS) entry which is preliminary data.</text>
</comment>
<organism evidence="1 2">
    <name type="scientific">Pleurodeles waltl</name>
    <name type="common">Iberian ribbed newt</name>
    <dbReference type="NCBI Taxonomy" id="8319"/>
    <lineage>
        <taxon>Eukaryota</taxon>
        <taxon>Metazoa</taxon>
        <taxon>Chordata</taxon>
        <taxon>Craniata</taxon>
        <taxon>Vertebrata</taxon>
        <taxon>Euteleostomi</taxon>
        <taxon>Amphibia</taxon>
        <taxon>Batrachia</taxon>
        <taxon>Caudata</taxon>
        <taxon>Salamandroidea</taxon>
        <taxon>Salamandridae</taxon>
        <taxon>Pleurodelinae</taxon>
        <taxon>Pleurodeles</taxon>
    </lineage>
</organism>
<proteinExistence type="predicted"/>
<evidence type="ECO:0000313" key="1">
    <source>
        <dbReference type="EMBL" id="KAJ1121091.1"/>
    </source>
</evidence>
<accession>A0AAV7P0A1</accession>
<sequence>WWVGVSPVFSVEGPLWCLQWWVGGSPVSSVVGLSVSRGESAAFSGGSVSGSGALRCFQWWVLS</sequence>
<reference evidence="1" key="1">
    <citation type="journal article" date="2022" name="bioRxiv">
        <title>Sequencing and chromosome-scale assembly of the giantPleurodeles waltlgenome.</title>
        <authorList>
            <person name="Brown T."/>
            <person name="Elewa A."/>
            <person name="Iarovenko S."/>
            <person name="Subramanian E."/>
            <person name="Araus A.J."/>
            <person name="Petzold A."/>
            <person name="Susuki M."/>
            <person name="Suzuki K.-i.T."/>
            <person name="Hayashi T."/>
            <person name="Toyoda A."/>
            <person name="Oliveira C."/>
            <person name="Osipova E."/>
            <person name="Leigh N.D."/>
            <person name="Simon A."/>
            <person name="Yun M.H."/>
        </authorList>
    </citation>
    <scope>NUCLEOTIDE SEQUENCE</scope>
    <source>
        <strain evidence="1">20211129_DDA</strain>
        <tissue evidence="1">Liver</tissue>
    </source>
</reference>
<name>A0AAV7P0A1_PLEWA</name>
<feature type="non-terminal residue" evidence="1">
    <location>
        <position position="63"/>
    </location>
</feature>
<evidence type="ECO:0000313" key="2">
    <source>
        <dbReference type="Proteomes" id="UP001066276"/>
    </source>
</evidence>
<dbReference type="EMBL" id="JANPWB010000012">
    <property type="protein sequence ID" value="KAJ1121091.1"/>
    <property type="molecule type" value="Genomic_DNA"/>
</dbReference>
<dbReference type="Proteomes" id="UP001066276">
    <property type="component" value="Chromosome 8"/>
</dbReference>
<feature type="non-terminal residue" evidence="1">
    <location>
        <position position="1"/>
    </location>
</feature>
<dbReference type="AlphaFoldDB" id="A0AAV7P0A1"/>